<accession>A0ABX4I2L3</accession>
<dbReference type="SUPFAM" id="SSF51556">
    <property type="entry name" value="Metallo-dependent hydrolases"/>
    <property type="match status" value="1"/>
</dbReference>
<dbReference type="Gene3D" id="2.30.40.10">
    <property type="entry name" value="Urease, subunit C, domain 1"/>
    <property type="match status" value="1"/>
</dbReference>
<dbReference type="InterPro" id="IPR032466">
    <property type="entry name" value="Metal_Hydrolase"/>
</dbReference>
<dbReference type="Pfam" id="PF07969">
    <property type="entry name" value="Amidohydro_3"/>
    <property type="match status" value="1"/>
</dbReference>
<keyword evidence="3" id="KW-1185">Reference proteome</keyword>
<dbReference type="InterPro" id="IPR033932">
    <property type="entry name" value="YtcJ-like"/>
</dbReference>
<dbReference type="InterPro" id="IPR013108">
    <property type="entry name" value="Amidohydro_3"/>
</dbReference>
<dbReference type="Proteomes" id="UP000218427">
    <property type="component" value="Unassembled WGS sequence"/>
</dbReference>
<protein>
    <submittedName>
        <fullName evidence="2">Amidohydrolase</fullName>
    </submittedName>
</protein>
<feature type="domain" description="Amidohydrolase 3" evidence="1">
    <location>
        <begin position="74"/>
        <end position="550"/>
    </location>
</feature>
<name>A0ABX4I2L3_9GAMM</name>
<dbReference type="PANTHER" id="PTHR22642:SF2">
    <property type="entry name" value="PROTEIN LONG AFTER FAR-RED 3"/>
    <property type="match status" value="1"/>
</dbReference>
<dbReference type="Gene3D" id="3.10.310.70">
    <property type="match status" value="1"/>
</dbReference>
<proteinExistence type="predicted"/>
<comment type="caution">
    <text evidence="2">The sequence shown here is derived from an EMBL/GenBank/DDBJ whole genome shotgun (WGS) entry which is preliminary data.</text>
</comment>
<gene>
    <name evidence="2" type="ORF">AWR36_002585</name>
</gene>
<organism evidence="2 3">
    <name type="scientific">Microbulbifer flavimaris</name>
    <dbReference type="NCBI Taxonomy" id="1781068"/>
    <lineage>
        <taxon>Bacteria</taxon>
        <taxon>Pseudomonadati</taxon>
        <taxon>Pseudomonadota</taxon>
        <taxon>Gammaproteobacteria</taxon>
        <taxon>Cellvibrionales</taxon>
        <taxon>Microbulbiferaceae</taxon>
        <taxon>Microbulbifer</taxon>
    </lineage>
</organism>
<dbReference type="PANTHER" id="PTHR22642">
    <property type="entry name" value="IMIDAZOLONEPROPIONASE"/>
    <property type="match status" value="1"/>
</dbReference>
<dbReference type="SUPFAM" id="SSF51338">
    <property type="entry name" value="Composite domain of metallo-dependent hydrolases"/>
    <property type="match status" value="1"/>
</dbReference>
<dbReference type="EMBL" id="LRFG02000001">
    <property type="protein sequence ID" value="PCO06660.1"/>
    <property type="molecule type" value="Genomic_DNA"/>
</dbReference>
<dbReference type="CDD" id="cd01300">
    <property type="entry name" value="YtcJ_like"/>
    <property type="match status" value="1"/>
</dbReference>
<reference evidence="2" key="1">
    <citation type="submission" date="2017-08" db="EMBL/GenBank/DDBJ databases">
        <title>Microbulbifer marisrubri sp. nov., a halophilic alphaproteobacterium isolated from marine sediment of the Yellow Sea, China.</title>
        <authorList>
            <person name="Zhang G."/>
            <person name="Xiong Q."/>
        </authorList>
    </citation>
    <scope>NUCLEOTIDE SEQUENCE [LARGE SCALE GENOMIC DNA]</scope>
    <source>
        <strain evidence="2">WRN-8</strain>
    </source>
</reference>
<sequence>MDLSRQLRTVALAVGLILPSADVLSATLMHNINGYHTTEKALEQFDAIAFDQGKVLATGDYGALVKRYPKAKKIDGKGRTLLPGLIDAHGHVLAQGQLESQIELRDLGLEETLAAIKKYSSQLQPGQWLQGRGWNQVLWPGKDFPTREQLDALEIDHPIWLRRIDGHAGWANSKALQLAGIDRMTKAPEGGEIHRLDSGEPSGVLIDNAMALVEQAIPAPSLQEKKAALTQAFELALSLGLTGIHDAGIDSGTLKAYRQLAEEEAIPLRLYPMISAAEKDLPQLLDAGHIGSPEDRLYVRSIKLYTDGALGSRGAALLEPYHDRPKETGLLLYPESEILSLLKLATDNGFQVNIHAIGDRANQLVLDHLETLNDNKDQKPFRHRVEHAQVLRVADITRFPELNLIASMQPTHATSDKNMAGDRLGNARLEGAYAWRKFLDQGTRIAAGSDFPVEPVNPLFGIHAAVTRRDRSGQPADGWRTKEAMTLEEALRAFTLDAAYASHQEQIIGNLEPGKYADFILLDGNIFSIDPQQIWQVKVEETWVEGDRIYTRGQ</sequence>
<evidence type="ECO:0000259" key="1">
    <source>
        <dbReference type="Pfam" id="PF07969"/>
    </source>
</evidence>
<evidence type="ECO:0000313" key="3">
    <source>
        <dbReference type="Proteomes" id="UP000218427"/>
    </source>
</evidence>
<dbReference type="Gene3D" id="3.20.20.140">
    <property type="entry name" value="Metal-dependent hydrolases"/>
    <property type="match status" value="1"/>
</dbReference>
<evidence type="ECO:0000313" key="2">
    <source>
        <dbReference type="EMBL" id="PCO06660.1"/>
    </source>
</evidence>
<dbReference type="InterPro" id="IPR011059">
    <property type="entry name" value="Metal-dep_hydrolase_composite"/>
</dbReference>